<evidence type="ECO:0000256" key="5">
    <source>
        <dbReference type="ARBA" id="ARBA00023132"/>
    </source>
</evidence>
<proteinExistence type="inferred from homology"/>
<dbReference type="GO" id="GO:0006606">
    <property type="term" value="P:protein import into nucleus"/>
    <property type="evidence" value="ECO:0007669"/>
    <property type="project" value="TreeGrafter"/>
</dbReference>
<dbReference type="InterPro" id="IPR007252">
    <property type="entry name" value="Nup84/Nup107"/>
</dbReference>
<dbReference type="PANTHER" id="PTHR13003:SF2">
    <property type="entry name" value="NUCLEAR PORE COMPLEX PROTEIN NUP107"/>
    <property type="match status" value="1"/>
</dbReference>
<keyword evidence="7" id="KW-0472">Membrane</keyword>
<evidence type="ECO:0000256" key="6">
    <source>
        <dbReference type="ARBA" id="ARBA00023242"/>
    </source>
</evidence>
<evidence type="ECO:0000256" key="8">
    <source>
        <dbReference type="SAM" id="MobiDB-lite"/>
    </source>
</evidence>
<keyword evidence="4 7" id="KW-0811">Translocation</keyword>
<evidence type="ECO:0000256" key="1">
    <source>
        <dbReference type="ARBA" id="ARBA00022448"/>
    </source>
</evidence>
<evidence type="ECO:0000313" key="10">
    <source>
        <dbReference type="Proteomes" id="UP001465755"/>
    </source>
</evidence>
<gene>
    <name evidence="9" type="ORF">WJX73_004814</name>
</gene>
<feature type="region of interest" description="Disordered" evidence="8">
    <location>
        <begin position="46"/>
        <end position="66"/>
    </location>
</feature>
<comment type="subcellular location">
    <subcellularLocation>
        <location evidence="7">Nucleus</location>
        <location evidence="7">Nuclear pore complex</location>
    </subcellularLocation>
    <subcellularLocation>
        <location evidence="7">Nucleus membrane</location>
    </subcellularLocation>
</comment>
<evidence type="ECO:0000256" key="7">
    <source>
        <dbReference type="RuleBase" id="RU365072"/>
    </source>
</evidence>
<name>A0AAW1NQJ4_9CHLO</name>
<protein>
    <recommendedName>
        <fullName evidence="7">Nuclear pore complex protein</fullName>
    </recommendedName>
</protein>
<dbReference type="GO" id="GO:0031965">
    <property type="term" value="C:nuclear membrane"/>
    <property type="evidence" value="ECO:0007669"/>
    <property type="project" value="UniProtKB-SubCell"/>
</dbReference>
<comment type="function">
    <text evidence="7">Functions as a component of the nuclear pore complex (NPC).</text>
</comment>
<comment type="caution">
    <text evidence="9">The sequence shown here is derived from an EMBL/GenBank/DDBJ whole genome shotgun (WGS) entry which is preliminary data.</text>
</comment>
<evidence type="ECO:0000313" key="9">
    <source>
        <dbReference type="EMBL" id="KAK9789368.1"/>
    </source>
</evidence>
<dbReference type="PANTHER" id="PTHR13003">
    <property type="entry name" value="NUP107-RELATED"/>
    <property type="match status" value="1"/>
</dbReference>
<keyword evidence="5 7" id="KW-0906">Nuclear pore complex</keyword>
<keyword evidence="6 7" id="KW-0539">Nucleus</keyword>
<dbReference type="GO" id="GO:0031080">
    <property type="term" value="C:nuclear pore outer ring"/>
    <property type="evidence" value="ECO:0007669"/>
    <property type="project" value="TreeGrafter"/>
</dbReference>
<accession>A0AAW1NQJ4</accession>
<comment type="subunit">
    <text evidence="7">Part of the nuclear pore complex (NPC).</text>
</comment>
<dbReference type="Gene3D" id="1.10.3450.20">
    <property type="match status" value="1"/>
</dbReference>
<evidence type="ECO:0000256" key="2">
    <source>
        <dbReference type="ARBA" id="ARBA00022816"/>
    </source>
</evidence>
<feature type="compositionally biased region" description="Acidic residues" evidence="8">
    <location>
        <begin position="56"/>
        <end position="66"/>
    </location>
</feature>
<keyword evidence="1 7" id="KW-0813">Transport</keyword>
<dbReference type="AlphaFoldDB" id="A0AAW1NQJ4"/>
<organism evidence="9 10">
    <name type="scientific">Symbiochloris irregularis</name>
    <dbReference type="NCBI Taxonomy" id="706552"/>
    <lineage>
        <taxon>Eukaryota</taxon>
        <taxon>Viridiplantae</taxon>
        <taxon>Chlorophyta</taxon>
        <taxon>core chlorophytes</taxon>
        <taxon>Trebouxiophyceae</taxon>
        <taxon>Trebouxiales</taxon>
        <taxon>Trebouxiaceae</taxon>
        <taxon>Symbiochloris</taxon>
    </lineage>
</organism>
<dbReference type="GO" id="GO:0017056">
    <property type="term" value="F:structural constituent of nuclear pore"/>
    <property type="evidence" value="ECO:0007669"/>
    <property type="project" value="UniProtKB-UniRule"/>
</dbReference>
<keyword evidence="2" id="KW-0509">mRNA transport</keyword>
<evidence type="ECO:0000256" key="4">
    <source>
        <dbReference type="ARBA" id="ARBA00023010"/>
    </source>
</evidence>
<comment type="similarity">
    <text evidence="7">Belongs to the nucleoporin Nup84/Nup107 family.</text>
</comment>
<keyword evidence="3" id="KW-0653">Protein transport</keyword>
<dbReference type="GO" id="GO:0000973">
    <property type="term" value="P:post-transcriptional tethering of RNA polymerase II gene DNA at nuclear periphery"/>
    <property type="evidence" value="ECO:0007669"/>
    <property type="project" value="TreeGrafter"/>
</dbReference>
<evidence type="ECO:0000256" key="3">
    <source>
        <dbReference type="ARBA" id="ARBA00022927"/>
    </source>
</evidence>
<sequence length="932" mass="99586">MADFTPSIPARSLFDAFDLSDHQDMRSPGLAAAWSQPLAAPAVALPARQSASEVKQDEEGEMEDDEELLTEDQVFAGDCAEVMSALVTQDCSPTDAVRHLAGLCGERSQQHRAEASRLSHTAQAMTHRAAAADSDAEAATFHLLAYLYGDEDPRVASAGFGGSALPGCGKATTLKQRMADIIASDPALNRVARVVAWLERQALDILIREGDEAADLGGAAFAVAPHEGLPRETRSLLSSGTSTAAHGELVTELDPDAATRQRKAFVAANQRDTERLAGRAFRLLRTGRQQEAQQLCLDAGQAWCAGILGTGDGCSPIAVGAAAQEDDSSLESSAIEESLAADIMLGGADSRAGWRRTCYQLAEQTGRQGEGQGPGARNEAALYGVLASHLPRILPICHSWEDRLWAVARCWLEVAVDGRLAAQEQECLEDRGKGCLASEAALLGPGALTELLSDLDLPESATGLEPGSKWPVHSIVTNTPSSWAAAFEVVTQTSVDESEWQMSHHHMQQALIKGSEEDLSTLIGMLTEALNDGNMDMDVRDISGADTPRGTEDGSPADSVPLGRLCCHAHVTLSLMWLRLIPLPSTQLENTLLPDTQLQSLEQLLAVYCARLGEGNQELLIPLYTCHLSRAARLHVMAVSINNITSRAAMRSRCLELYYRAHSDFAEWIECGMGPLDPRELENIIDWVVRQSVSSPEGGPCRRANLASWAFFTKRLVPAFSHLNALLRAFALAPTPGSLAAAEGILHMVSSADMSLQALRDDQQVRSARGIEEAVVPYVAETCAWATFFQLQSVCQGAEENVIGEAWEGSEGSHRQHDNQGLQSGRPLLTCKVTAEGDGGDFTGLISIHTSPASPLHPAEVAKLTGFLIKGALSPAEALSPSHTDDSPQGVPLEVVDVRGGLQVLGGLVRDVCIPALVLRCAQLRLVSAGRT</sequence>
<reference evidence="9 10" key="1">
    <citation type="journal article" date="2024" name="Nat. Commun.">
        <title>Phylogenomics reveals the evolutionary origins of lichenization in chlorophyte algae.</title>
        <authorList>
            <person name="Puginier C."/>
            <person name="Libourel C."/>
            <person name="Otte J."/>
            <person name="Skaloud P."/>
            <person name="Haon M."/>
            <person name="Grisel S."/>
            <person name="Petersen M."/>
            <person name="Berrin J.G."/>
            <person name="Delaux P.M."/>
            <person name="Dal Grande F."/>
            <person name="Keller J."/>
        </authorList>
    </citation>
    <scope>NUCLEOTIDE SEQUENCE [LARGE SCALE GENOMIC DNA]</scope>
    <source>
        <strain evidence="9 10">SAG 2036</strain>
    </source>
</reference>
<dbReference type="GO" id="GO:0006406">
    <property type="term" value="P:mRNA export from nucleus"/>
    <property type="evidence" value="ECO:0007669"/>
    <property type="project" value="TreeGrafter"/>
</dbReference>
<dbReference type="Proteomes" id="UP001465755">
    <property type="component" value="Unassembled WGS sequence"/>
</dbReference>
<keyword evidence="10" id="KW-1185">Reference proteome</keyword>
<dbReference type="EMBL" id="JALJOQ010000210">
    <property type="protein sequence ID" value="KAK9789368.1"/>
    <property type="molecule type" value="Genomic_DNA"/>
</dbReference>
<dbReference type="Pfam" id="PF04121">
    <property type="entry name" value="Nup84_Nup100"/>
    <property type="match status" value="1"/>
</dbReference>